<dbReference type="GO" id="GO:0006412">
    <property type="term" value="P:translation"/>
    <property type="evidence" value="ECO:0007669"/>
    <property type="project" value="InterPro"/>
</dbReference>
<feature type="non-terminal residue" evidence="5">
    <location>
        <position position="49"/>
    </location>
</feature>
<dbReference type="InterPro" id="IPR018275">
    <property type="entry name" value="Ribosomal_bS18_CS"/>
</dbReference>
<dbReference type="PROSITE" id="PS00057">
    <property type="entry name" value="RIBOSOMAL_S18"/>
    <property type="match status" value="1"/>
</dbReference>
<dbReference type="InterPro" id="IPR001648">
    <property type="entry name" value="Ribosomal_bS18"/>
</dbReference>
<evidence type="ECO:0000313" key="5">
    <source>
        <dbReference type="EMBL" id="OGG71597.1"/>
    </source>
</evidence>
<dbReference type="GO" id="GO:0003735">
    <property type="term" value="F:structural constituent of ribosome"/>
    <property type="evidence" value="ECO:0007669"/>
    <property type="project" value="InterPro"/>
</dbReference>
<accession>A0A1F6EDB8</accession>
<proteinExistence type="inferred from homology"/>
<dbReference type="Gene3D" id="4.10.640.10">
    <property type="entry name" value="Ribosomal protein S18"/>
    <property type="match status" value="1"/>
</dbReference>
<dbReference type="SUPFAM" id="SSF46911">
    <property type="entry name" value="Ribosomal protein S18"/>
    <property type="match status" value="1"/>
</dbReference>
<dbReference type="InterPro" id="IPR036870">
    <property type="entry name" value="Ribosomal_bS18_sf"/>
</dbReference>
<evidence type="ECO:0000313" key="6">
    <source>
        <dbReference type="Proteomes" id="UP000179115"/>
    </source>
</evidence>
<reference evidence="5 6" key="1">
    <citation type="journal article" date="2016" name="Nat. Commun.">
        <title>Thousands of microbial genomes shed light on interconnected biogeochemical processes in an aquifer system.</title>
        <authorList>
            <person name="Anantharaman K."/>
            <person name="Brown C.T."/>
            <person name="Hug L.A."/>
            <person name="Sharon I."/>
            <person name="Castelle C.J."/>
            <person name="Probst A.J."/>
            <person name="Thomas B.C."/>
            <person name="Singh A."/>
            <person name="Wilkins M.J."/>
            <person name="Karaoz U."/>
            <person name="Brodie E.L."/>
            <person name="Williams K.H."/>
            <person name="Hubbard S.S."/>
            <person name="Banfield J.F."/>
        </authorList>
    </citation>
    <scope>NUCLEOTIDE SEQUENCE [LARGE SCALE GENOMIC DNA]</scope>
</reference>
<evidence type="ECO:0000256" key="3">
    <source>
        <dbReference type="ARBA" id="ARBA00023274"/>
    </source>
</evidence>
<name>A0A1F6EDB8_9BACT</name>
<comment type="caution">
    <text evidence="5">The sequence shown here is derived from an EMBL/GenBank/DDBJ whole genome shotgun (WGS) entry which is preliminary data.</text>
</comment>
<evidence type="ECO:0000256" key="1">
    <source>
        <dbReference type="ARBA" id="ARBA00005589"/>
    </source>
</evidence>
<organism evidence="5 6">
    <name type="scientific">Candidatus Kaiserbacteria bacterium RIFCSPLOWO2_01_FULL_51_21</name>
    <dbReference type="NCBI Taxonomy" id="1798508"/>
    <lineage>
        <taxon>Bacteria</taxon>
        <taxon>Candidatus Kaiseribacteriota</taxon>
    </lineage>
</organism>
<dbReference type="Proteomes" id="UP000179115">
    <property type="component" value="Unassembled WGS sequence"/>
</dbReference>
<comment type="similarity">
    <text evidence="1">Belongs to the bacterial ribosomal protein bS18 family.</text>
</comment>
<dbReference type="GO" id="GO:0005840">
    <property type="term" value="C:ribosome"/>
    <property type="evidence" value="ECO:0007669"/>
    <property type="project" value="UniProtKB-KW"/>
</dbReference>
<dbReference type="EMBL" id="MFLV01000011">
    <property type="protein sequence ID" value="OGG71597.1"/>
    <property type="molecule type" value="Genomic_DNA"/>
</dbReference>
<keyword evidence="3" id="KW-0687">Ribonucleoprotein</keyword>
<dbReference type="NCBIfam" id="TIGR00165">
    <property type="entry name" value="S18"/>
    <property type="match status" value="1"/>
</dbReference>
<dbReference type="STRING" id="1798508.A3A35_00270"/>
<dbReference type="Pfam" id="PF01084">
    <property type="entry name" value="Ribosomal_S18"/>
    <property type="match status" value="1"/>
</dbReference>
<keyword evidence="2 5" id="KW-0689">Ribosomal protein</keyword>
<protein>
    <recommendedName>
        <fullName evidence="4">Small ribosomal subunit protein bS18</fullName>
    </recommendedName>
</protein>
<gene>
    <name evidence="5" type="ORF">A3A35_00270</name>
</gene>
<dbReference type="AlphaFoldDB" id="A0A1F6EDB8"/>
<sequence length="49" mass="5784">MAQKSQSDYFAAKNIQYIDYKDVETLKRFLNPHGRIMARRRTGISAKHQ</sequence>
<evidence type="ECO:0000256" key="4">
    <source>
        <dbReference type="ARBA" id="ARBA00035141"/>
    </source>
</evidence>
<dbReference type="GO" id="GO:1990904">
    <property type="term" value="C:ribonucleoprotein complex"/>
    <property type="evidence" value="ECO:0007669"/>
    <property type="project" value="UniProtKB-KW"/>
</dbReference>
<evidence type="ECO:0000256" key="2">
    <source>
        <dbReference type="ARBA" id="ARBA00022980"/>
    </source>
</evidence>